<evidence type="ECO:0000256" key="1">
    <source>
        <dbReference type="SAM" id="SignalP"/>
    </source>
</evidence>
<dbReference type="Gene3D" id="2.60.60.40">
    <property type="match status" value="1"/>
</dbReference>
<feature type="signal peptide" evidence="1">
    <location>
        <begin position="1"/>
        <end position="29"/>
    </location>
</feature>
<reference evidence="2 3" key="1">
    <citation type="submission" date="2019-12" db="EMBL/GenBank/DDBJ databases">
        <title>Devosia maris sp. nov., isolated from the deep seawater.</title>
        <authorList>
            <person name="Liu Y."/>
        </authorList>
    </citation>
    <scope>NUCLEOTIDE SEQUENCE [LARGE SCALE GENOMIC DNA]</scope>
    <source>
        <strain evidence="2 3">L53-10-65</strain>
    </source>
</reference>
<evidence type="ECO:0000313" key="3">
    <source>
        <dbReference type="Proteomes" id="UP000438106"/>
    </source>
</evidence>
<gene>
    <name evidence="2" type="ORF">GO014_13785</name>
</gene>
<dbReference type="EMBL" id="WQRF01000004">
    <property type="protein sequence ID" value="MVT00097.1"/>
    <property type="molecule type" value="Genomic_DNA"/>
</dbReference>
<evidence type="ECO:0008006" key="4">
    <source>
        <dbReference type="Google" id="ProtNLM"/>
    </source>
</evidence>
<organism evidence="2 3">
    <name type="scientific">Devosia marina</name>
    <dbReference type="NCBI Taxonomy" id="2683198"/>
    <lineage>
        <taxon>Bacteria</taxon>
        <taxon>Pseudomonadati</taxon>
        <taxon>Pseudomonadota</taxon>
        <taxon>Alphaproteobacteria</taxon>
        <taxon>Hyphomicrobiales</taxon>
        <taxon>Devosiaceae</taxon>
        <taxon>Devosia</taxon>
    </lineage>
</organism>
<dbReference type="Proteomes" id="UP000438106">
    <property type="component" value="Unassembled WGS sequence"/>
</dbReference>
<keyword evidence="3" id="KW-1185">Reference proteome</keyword>
<feature type="chain" id="PRO_5030927257" description="Carbohydrate binding module xylan-binding domain-containing protein" evidence="1">
    <location>
        <begin position="30"/>
        <end position="212"/>
    </location>
</feature>
<comment type="caution">
    <text evidence="2">The sequence shown here is derived from an EMBL/GenBank/DDBJ whole genome shotgun (WGS) entry which is preliminary data.</text>
</comment>
<proteinExistence type="predicted"/>
<accession>A0A7X3FSZ9</accession>
<keyword evidence="1" id="KW-0732">Signal</keyword>
<sequence>MCKISQVVNAKVLGISTALTLIAALPAMADSLVIISIAGEAYDGPPSFDLLIDDNVVGSGTLRMAIKTEADGRLFTKPRPSSFLEQFSFTVPDDLLTPDAEISLVLTNDKFTRMDGAGEDGVLDRNLFIDFVRVNDIEVTSADMVLIYDGDVVEYSYQAGLLPIYEAGFRAVARPPEGGWLTGAVAKVGMLDIPMPLPRPKDLTLSAGLVQQ</sequence>
<dbReference type="AlphaFoldDB" id="A0A7X3FSZ9"/>
<evidence type="ECO:0000313" key="2">
    <source>
        <dbReference type="EMBL" id="MVT00097.1"/>
    </source>
</evidence>
<name>A0A7X3FSZ9_9HYPH</name>
<protein>
    <recommendedName>
        <fullName evidence="4">Carbohydrate binding module xylan-binding domain-containing protein</fullName>
    </recommendedName>
</protein>